<accession>A0A6M0SZ59</accession>
<dbReference type="PROSITE" id="PS51930">
    <property type="entry name" value="BMC_2"/>
    <property type="match status" value="1"/>
</dbReference>
<evidence type="ECO:0000256" key="1">
    <source>
        <dbReference type="ARBA" id="ARBA00024322"/>
    </source>
</evidence>
<dbReference type="Gene3D" id="3.30.70.1710">
    <property type="match status" value="2"/>
</dbReference>
<keyword evidence="2" id="KW-1283">Bacterial microcompartment</keyword>
<dbReference type="InterPro" id="IPR044872">
    <property type="entry name" value="CcmK/CsoS1_BMC"/>
</dbReference>
<reference evidence="5 6" key="1">
    <citation type="submission" date="2019-02" db="EMBL/GenBank/DDBJ databases">
        <title>Genome sequencing of Clostridium botulinum clinical isolates.</title>
        <authorList>
            <person name="Brunt J."/>
            <person name="Van Vliet A.H.M."/>
            <person name="Stringer S.C."/>
            <person name="Grant K.A."/>
            <person name="Carter A.C."/>
            <person name="Peck M.W."/>
        </authorList>
    </citation>
    <scope>NUCLEOTIDE SEQUENCE [LARGE SCALE GENOMIC DNA]</scope>
    <source>
        <strain evidence="5 6">R1125/03</strain>
    </source>
</reference>
<gene>
    <name evidence="5" type="ORF">EXM42_07365</name>
</gene>
<dbReference type="PIRSF" id="PIRSF034834">
    <property type="entry name" value="PduT"/>
    <property type="match status" value="1"/>
</dbReference>
<dbReference type="PANTHER" id="PTHR33941:SF11">
    <property type="entry name" value="BACTERIAL MICROCOMPARTMENT SHELL PROTEIN PDUJ"/>
    <property type="match status" value="1"/>
</dbReference>
<dbReference type="Proteomes" id="UP000473089">
    <property type="component" value="Unassembled WGS sequence"/>
</dbReference>
<dbReference type="Pfam" id="PF00936">
    <property type="entry name" value="BMC"/>
    <property type="match status" value="2"/>
</dbReference>
<dbReference type="CDD" id="cd07053">
    <property type="entry name" value="BMC_PduT_repeat1"/>
    <property type="match status" value="1"/>
</dbReference>
<dbReference type="SUPFAM" id="SSF143414">
    <property type="entry name" value="CcmK-like"/>
    <property type="match status" value="2"/>
</dbReference>
<dbReference type="InterPro" id="IPR050575">
    <property type="entry name" value="BMC_shell"/>
</dbReference>
<dbReference type="EMBL" id="SGJP01000012">
    <property type="protein sequence ID" value="NFA60215.1"/>
    <property type="molecule type" value="Genomic_DNA"/>
</dbReference>
<dbReference type="PANTHER" id="PTHR33941">
    <property type="entry name" value="PROPANEDIOL UTILIZATION PROTEIN PDUA"/>
    <property type="match status" value="1"/>
</dbReference>
<protein>
    <submittedName>
        <fullName evidence="5">BMC domain-containing protein</fullName>
    </submittedName>
</protein>
<evidence type="ECO:0000313" key="6">
    <source>
        <dbReference type="Proteomes" id="UP000473089"/>
    </source>
</evidence>
<evidence type="ECO:0000259" key="4">
    <source>
        <dbReference type="PROSITE" id="PS51930"/>
    </source>
</evidence>
<evidence type="ECO:0000256" key="3">
    <source>
        <dbReference type="PROSITE-ProRule" id="PRU01278"/>
    </source>
</evidence>
<dbReference type="AlphaFoldDB" id="A0A6M0SZ59"/>
<sequence>MMMNKSIGGIEFRSLSKGIEICDLMVKKSYVNILMSKPICPGKFLVIISGDSEEVYEAINVGKNTGEKFIIDTFIIHGVDNRIIEFLKGKREKTKFVESIGTIETTNVSSGIVALNKALKFSNIDILKINMAFGIGGKLLFIVSGSVSDLDEGIKEGIKVIDRKRLVDYSIIPSPSPLIIDSIL</sequence>
<organism evidence="5 6">
    <name type="scientific">Clostridium botulinum</name>
    <dbReference type="NCBI Taxonomy" id="1491"/>
    <lineage>
        <taxon>Bacteria</taxon>
        <taxon>Bacillati</taxon>
        <taxon>Bacillota</taxon>
        <taxon>Clostridia</taxon>
        <taxon>Eubacteriales</taxon>
        <taxon>Clostridiaceae</taxon>
        <taxon>Clostridium</taxon>
    </lineage>
</organism>
<feature type="domain" description="BMC" evidence="4">
    <location>
        <begin position="6"/>
        <end position="88"/>
    </location>
</feature>
<dbReference type="InterPro" id="IPR000249">
    <property type="entry name" value="BMC_dom"/>
</dbReference>
<comment type="similarity">
    <text evidence="3">Belongs to the bacterial microcompartments protein family.</text>
</comment>
<dbReference type="GO" id="GO:0031469">
    <property type="term" value="C:bacterial microcompartment"/>
    <property type="evidence" value="ECO:0007669"/>
    <property type="project" value="UniProtKB-SubCell"/>
</dbReference>
<dbReference type="InterPro" id="IPR011238">
    <property type="entry name" value="Micro_shell_prot_PduT"/>
</dbReference>
<proteinExistence type="inferred from homology"/>
<evidence type="ECO:0000256" key="2">
    <source>
        <dbReference type="ARBA" id="ARBA00024446"/>
    </source>
</evidence>
<evidence type="ECO:0000313" key="5">
    <source>
        <dbReference type="EMBL" id="NFA60215.1"/>
    </source>
</evidence>
<dbReference type="SMART" id="SM00877">
    <property type="entry name" value="BMC"/>
    <property type="match status" value="2"/>
</dbReference>
<dbReference type="InterPro" id="IPR037233">
    <property type="entry name" value="CcmK-like_sf"/>
</dbReference>
<comment type="caution">
    <text evidence="5">The sequence shown here is derived from an EMBL/GenBank/DDBJ whole genome shotgun (WGS) entry which is preliminary data.</text>
</comment>
<comment type="subcellular location">
    <subcellularLocation>
        <location evidence="1">Bacterial microcompartment</location>
    </subcellularLocation>
</comment>
<dbReference type="CDD" id="cd07054">
    <property type="entry name" value="BMC_PduT_repeat2"/>
    <property type="match status" value="1"/>
</dbReference>
<name>A0A6M0SZ59_CLOBO</name>